<evidence type="ECO:0000259" key="5">
    <source>
        <dbReference type="SMART" id="SM00822"/>
    </source>
</evidence>
<evidence type="ECO:0000256" key="4">
    <source>
        <dbReference type="RuleBase" id="RU000363"/>
    </source>
</evidence>
<dbReference type="InterPro" id="IPR002347">
    <property type="entry name" value="SDR_fam"/>
</dbReference>
<evidence type="ECO:0000313" key="7">
    <source>
        <dbReference type="EMBL" id="WJW66908.1"/>
    </source>
</evidence>
<dbReference type="FunFam" id="3.40.50.720:FF:000084">
    <property type="entry name" value="Short-chain dehydrogenase reductase"/>
    <property type="match status" value="1"/>
</dbReference>
<proteinExistence type="inferred from homology"/>
<dbReference type="Pfam" id="PF00106">
    <property type="entry name" value="adh_short"/>
    <property type="match status" value="1"/>
</dbReference>
<comment type="similarity">
    <text evidence="1 4">Belongs to the short-chain dehydrogenases/reductases (SDR) family.</text>
</comment>
<gene>
    <name evidence="6" type="ORF">HXX08_04025</name>
    <name evidence="7" type="ORF">OZ401_000153</name>
</gene>
<evidence type="ECO:0000256" key="1">
    <source>
        <dbReference type="ARBA" id="ARBA00006484"/>
    </source>
</evidence>
<feature type="domain" description="Ketoreductase" evidence="5">
    <location>
        <begin position="8"/>
        <end position="193"/>
    </location>
</feature>
<dbReference type="PRINTS" id="PR00081">
    <property type="entry name" value="GDHRDH"/>
</dbReference>
<reference evidence="6 8" key="1">
    <citation type="submission" date="2020-06" db="EMBL/GenBank/DDBJ databases">
        <title>Anoxygenic phototrophic Chloroflexota member uses a Type I reaction center.</title>
        <authorList>
            <person name="Tsuji J.M."/>
            <person name="Shaw N.A."/>
            <person name="Nagashima S."/>
            <person name="Venkiteswaran J."/>
            <person name="Schiff S.L."/>
            <person name="Hanada S."/>
            <person name="Tank M."/>
            <person name="Neufeld J.D."/>
        </authorList>
    </citation>
    <scope>NUCLEOTIDE SEQUENCE [LARGE SCALE GENOMIC DNA]</scope>
    <source>
        <strain evidence="6">L227-S17</strain>
    </source>
</reference>
<dbReference type="CDD" id="cd05233">
    <property type="entry name" value="SDR_c"/>
    <property type="match status" value="1"/>
</dbReference>
<dbReference type="PANTHER" id="PTHR24321:SF8">
    <property type="entry name" value="ESTRADIOL 17-BETA-DEHYDROGENASE 8-RELATED"/>
    <property type="match status" value="1"/>
</dbReference>
<keyword evidence="9" id="KW-1185">Reference proteome</keyword>
<dbReference type="SUPFAM" id="SSF51735">
    <property type="entry name" value="NAD(P)-binding Rossmann-fold domains"/>
    <property type="match status" value="1"/>
</dbReference>
<dbReference type="AlphaFoldDB" id="A0A8T7LVW3"/>
<dbReference type="EMBL" id="CP128399">
    <property type="protein sequence ID" value="WJW66908.1"/>
    <property type="molecule type" value="Genomic_DNA"/>
</dbReference>
<dbReference type="RefSeq" id="WP_341468801.1">
    <property type="nucleotide sequence ID" value="NZ_CP128399.1"/>
</dbReference>
<dbReference type="SMART" id="SM00822">
    <property type="entry name" value="PKS_KR"/>
    <property type="match status" value="1"/>
</dbReference>
<dbReference type="EMBL" id="JACATZ010000001">
    <property type="protein sequence ID" value="NWJ45027.1"/>
    <property type="molecule type" value="Genomic_DNA"/>
</dbReference>
<accession>A0A8T7LVW3</accession>
<name>A0A8T7LVW3_9CHLR</name>
<dbReference type="Proteomes" id="UP001431572">
    <property type="component" value="Chromosome 1"/>
</dbReference>
<dbReference type="InterPro" id="IPR057326">
    <property type="entry name" value="KR_dom"/>
</dbReference>
<dbReference type="PANTHER" id="PTHR24321">
    <property type="entry name" value="DEHYDROGENASES, SHORT CHAIN"/>
    <property type="match status" value="1"/>
</dbReference>
<dbReference type="Gene3D" id="3.40.50.720">
    <property type="entry name" value="NAD(P)-binding Rossmann-like Domain"/>
    <property type="match status" value="1"/>
</dbReference>
<dbReference type="PRINTS" id="PR00080">
    <property type="entry name" value="SDRFAMILY"/>
</dbReference>
<evidence type="ECO:0000313" key="9">
    <source>
        <dbReference type="Proteomes" id="UP001431572"/>
    </source>
</evidence>
<evidence type="ECO:0000313" key="6">
    <source>
        <dbReference type="EMBL" id="NWJ45027.1"/>
    </source>
</evidence>
<evidence type="ECO:0000256" key="2">
    <source>
        <dbReference type="ARBA" id="ARBA00023002"/>
    </source>
</evidence>
<reference evidence="7" key="2">
    <citation type="journal article" date="2024" name="Nature">
        <title>Anoxygenic phototroph of the Chloroflexota uses a type I reaction centre.</title>
        <authorList>
            <person name="Tsuji J.M."/>
            <person name="Shaw N.A."/>
            <person name="Nagashima S."/>
            <person name="Venkiteswaran J.J."/>
            <person name="Schiff S.L."/>
            <person name="Watanabe T."/>
            <person name="Fukui M."/>
            <person name="Hanada S."/>
            <person name="Tank M."/>
            <person name="Neufeld J.D."/>
        </authorList>
    </citation>
    <scope>NUCLEOTIDE SEQUENCE</scope>
    <source>
        <strain evidence="7">L227-S17</strain>
    </source>
</reference>
<organism evidence="6 8">
    <name type="scientific">Candidatus Chlorohelix allophototropha</name>
    <dbReference type="NCBI Taxonomy" id="3003348"/>
    <lineage>
        <taxon>Bacteria</taxon>
        <taxon>Bacillati</taxon>
        <taxon>Chloroflexota</taxon>
        <taxon>Chloroflexia</taxon>
        <taxon>Candidatus Chloroheliales</taxon>
        <taxon>Candidatus Chloroheliaceae</taxon>
        <taxon>Candidatus Chlorohelix</taxon>
    </lineage>
</organism>
<protein>
    <submittedName>
        <fullName evidence="6">SDR family oxidoreductase</fullName>
    </submittedName>
</protein>
<evidence type="ECO:0000313" key="8">
    <source>
        <dbReference type="Proteomes" id="UP000521676"/>
    </source>
</evidence>
<dbReference type="InterPro" id="IPR036291">
    <property type="entry name" value="NAD(P)-bd_dom_sf"/>
</dbReference>
<dbReference type="Proteomes" id="UP000521676">
    <property type="component" value="Unassembled WGS sequence"/>
</dbReference>
<evidence type="ECO:0000256" key="3">
    <source>
        <dbReference type="ARBA" id="ARBA00023027"/>
    </source>
</evidence>
<keyword evidence="2" id="KW-0560">Oxidoreductase</keyword>
<dbReference type="GO" id="GO:0016491">
    <property type="term" value="F:oxidoreductase activity"/>
    <property type="evidence" value="ECO:0007669"/>
    <property type="project" value="UniProtKB-KW"/>
</dbReference>
<keyword evidence="3" id="KW-0520">NAD</keyword>
<sequence>MGESLKGKVAIITGGGRGIGAATARLFAREGAQVVIASRTQHELQGIIAQIEDESGKGKALAVVADVSREEEVQQLFGECLATFGTLDILVNNAAVIEKRDFIDFDAETWDSIMAVNIRGSFLCSREAFRQIEKAGRGGCIVNLSSLSGVRGPEKFPGMSSYVVSKYAVTGLTESLAVEGKPLGIRVNCVAPGAVETAMLRKAAPFLKTSTTPEDVARTILFLADESQTRHMTGALIEIFSNE</sequence>